<accession>A0A0C9YWG5</accession>
<reference evidence="1 2" key="1">
    <citation type="submission" date="2014-04" db="EMBL/GenBank/DDBJ databases">
        <authorList>
            <consortium name="DOE Joint Genome Institute"/>
            <person name="Kuo A."/>
            <person name="Kohler A."/>
            <person name="Costa M.D."/>
            <person name="Nagy L.G."/>
            <person name="Floudas D."/>
            <person name="Copeland A."/>
            <person name="Barry K.W."/>
            <person name="Cichocki N."/>
            <person name="Veneault-Fourrey C."/>
            <person name="LaButti K."/>
            <person name="Lindquist E.A."/>
            <person name="Lipzen A."/>
            <person name="Lundell T."/>
            <person name="Morin E."/>
            <person name="Murat C."/>
            <person name="Sun H."/>
            <person name="Tunlid A."/>
            <person name="Henrissat B."/>
            <person name="Grigoriev I.V."/>
            <person name="Hibbett D.S."/>
            <person name="Martin F."/>
            <person name="Nordberg H.P."/>
            <person name="Cantor M.N."/>
            <person name="Hua S.X."/>
        </authorList>
    </citation>
    <scope>NUCLEOTIDE SEQUENCE [LARGE SCALE GENOMIC DNA]</scope>
    <source>
        <strain evidence="1 2">441</strain>
    </source>
</reference>
<reference evidence="2" key="2">
    <citation type="submission" date="2015-01" db="EMBL/GenBank/DDBJ databases">
        <title>Evolutionary Origins and Diversification of the Mycorrhizal Mutualists.</title>
        <authorList>
            <consortium name="DOE Joint Genome Institute"/>
            <consortium name="Mycorrhizal Genomics Consortium"/>
            <person name="Kohler A."/>
            <person name="Kuo A."/>
            <person name="Nagy L.G."/>
            <person name="Floudas D."/>
            <person name="Copeland A."/>
            <person name="Barry K.W."/>
            <person name="Cichocki N."/>
            <person name="Veneault-Fourrey C."/>
            <person name="LaButti K."/>
            <person name="Lindquist E.A."/>
            <person name="Lipzen A."/>
            <person name="Lundell T."/>
            <person name="Morin E."/>
            <person name="Murat C."/>
            <person name="Riley R."/>
            <person name="Ohm R."/>
            <person name="Sun H."/>
            <person name="Tunlid A."/>
            <person name="Henrissat B."/>
            <person name="Grigoriev I.V."/>
            <person name="Hibbett D.S."/>
            <person name="Martin F."/>
        </authorList>
    </citation>
    <scope>NUCLEOTIDE SEQUENCE [LARGE SCALE GENOMIC DNA]</scope>
    <source>
        <strain evidence="2">441</strain>
    </source>
</reference>
<dbReference type="OrthoDB" id="3260379at2759"/>
<protein>
    <submittedName>
        <fullName evidence="1">Uncharacterized protein</fullName>
    </submittedName>
</protein>
<evidence type="ECO:0000313" key="2">
    <source>
        <dbReference type="Proteomes" id="UP000054018"/>
    </source>
</evidence>
<evidence type="ECO:0000313" key="1">
    <source>
        <dbReference type="EMBL" id="KIK18304.1"/>
    </source>
</evidence>
<name>A0A0C9YWG5_9AGAM</name>
<keyword evidence="2" id="KW-1185">Reference proteome</keyword>
<sequence length="241" mass="26265">MVKKRAAVAAPLHAELTEYTNLIRAMRTSRTLDLTTHLLQDAAQQKQAQGSNRVVDRDTWTRWPLPDFPIPEWRLDDEVKSLGEVVVRQLGEQVKEDSIADGQGDAGDLEANDLHPPTTQLLVAHTGALLAHVLNALADLRPATVASMQNRLSPLNWQDVVNVLAAQGVVDQAIISRADERLRDMYGGPPDAKAVERMRVRASAKAKYTALTSAYDDVLIESNTGLRGINTCGGSSLKGKS</sequence>
<dbReference type="EMBL" id="KN833808">
    <property type="protein sequence ID" value="KIK18304.1"/>
    <property type="molecule type" value="Genomic_DNA"/>
</dbReference>
<gene>
    <name evidence="1" type="ORF">PISMIDRAFT_684361</name>
</gene>
<dbReference type="HOGENOM" id="CLU_074396_1_0_1"/>
<dbReference type="AlphaFoldDB" id="A0A0C9YWG5"/>
<dbReference type="STRING" id="765257.A0A0C9YWG5"/>
<dbReference type="Proteomes" id="UP000054018">
    <property type="component" value="Unassembled WGS sequence"/>
</dbReference>
<proteinExistence type="predicted"/>
<organism evidence="1 2">
    <name type="scientific">Pisolithus microcarpus 441</name>
    <dbReference type="NCBI Taxonomy" id="765257"/>
    <lineage>
        <taxon>Eukaryota</taxon>
        <taxon>Fungi</taxon>
        <taxon>Dikarya</taxon>
        <taxon>Basidiomycota</taxon>
        <taxon>Agaricomycotina</taxon>
        <taxon>Agaricomycetes</taxon>
        <taxon>Agaricomycetidae</taxon>
        <taxon>Boletales</taxon>
        <taxon>Sclerodermatineae</taxon>
        <taxon>Pisolithaceae</taxon>
        <taxon>Pisolithus</taxon>
    </lineage>
</organism>